<comment type="caution">
    <text evidence="1">The sequence shown here is derived from an EMBL/GenBank/DDBJ whole genome shotgun (WGS) entry which is preliminary data.</text>
</comment>
<dbReference type="AlphaFoldDB" id="A0A9W9ZK87"/>
<gene>
    <name evidence="1" type="primary">NT5C3B_2</name>
    <name evidence="1" type="ORF">OS493_030963</name>
</gene>
<keyword evidence="1" id="KW-0378">Hydrolase</keyword>
<reference evidence="1" key="1">
    <citation type="submission" date="2023-01" db="EMBL/GenBank/DDBJ databases">
        <title>Genome assembly of the deep-sea coral Lophelia pertusa.</title>
        <authorList>
            <person name="Herrera S."/>
            <person name="Cordes E."/>
        </authorList>
    </citation>
    <scope>NUCLEOTIDE SEQUENCE</scope>
    <source>
        <strain evidence="1">USNM1676648</strain>
        <tissue evidence="1">Polyp</tissue>
    </source>
</reference>
<dbReference type="GO" id="GO:0008253">
    <property type="term" value="F:5'-nucleotidase activity"/>
    <property type="evidence" value="ECO:0007669"/>
    <property type="project" value="UniProtKB-EC"/>
</dbReference>
<organism evidence="1 2">
    <name type="scientific">Desmophyllum pertusum</name>
    <dbReference type="NCBI Taxonomy" id="174260"/>
    <lineage>
        <taxon>Eukaryota</taxon>
        <taxon>Metazoa</taxon>
        <taxon>Cnidaria</taxon>
        <taxon>Anthozoa</taxon>
        <taxon>Hexacorallia</taxon>
        <taxon>Scleractinia</taxon>
        <taxon>Caryophylliina</taxon>
        <taxon>Caryophylliidae</taxon>
        <taxon>Desmophyllum</taxon>
    </lineage>
</organism>
<dbReference type="InterPro" id="IPR023214">
    <property type="entry name" value="HAD_sf"/>
</dbReference>
<keyword evidence="2" id="KW-1185">Reference proteome</keyword>
<dbReference type="EC" id="3.1.3.5" evidence="1"/>
<dbReference type="Gene3D" id="3.40.50.1000">
    <property type="entry name" value="HAD superfamily/HAD-like"/>
    <property type="match status" value="1"/>
</dbReference>
<protein>
    <submittedName>
        <fullName evidence="1">7-methylguanosine phosphate-specific 5'-nucleotidase</fullName>
        <ecNumber evidence="1">3.1.3.5</ecNumber>
    </submittedName>
</protein>
<dbReference type="EMBL" id="MU825907">
    <property type="protein sequence ID" value="KAJ7383076.1"/>
    <property type="molecule type" value="Genomic_DNA"/>
</dbReference>
<name>A0A9W9ZK87_9CNID</name>
<dbReference type="Proteomes" id="UP001163046">
    <property type="component" value="Unassembled WGS sequence"/>
</dbReference>
<accession>A0A9W9ZK87</accession>
<evidence type="ECO:0000313" key="1">
    <source>
        <dbReference type="EMBL" id="KAJ7383076.1"/>
    </source>
</evidence>
<evidence type="ECO:0000313" key="2">
    <source>
        <dbReference type="Proteomes" id="UP001163046"/>
    </source>
</evidence>
<proteinExistence type="predicted"/>
<sequence>MCPLLPTQAYLKVQEPGTQSLHRQSLPGQAMLLQDLRMKCHHHLPKTRLDVMVGFKDKLLFSHNKKGADKRLPYFDRIQVDERLHNYMDAFDIVIVDDHSIELVDLLLMSIIRA</sequence>